<gene>
    <name evidence="2" type="ORF">SCHCODRAFT_112776</name>
</gene>
<dbReference type="GeneID" id="9591875"/>
<dbReference type="EMBL" id="GL377311">
    <property type="protein sequence ID" value="EFI93201.1"/>
    <property type="molecule type" value="Genomic_DNA"/>
</dbReference>
<dbReference type="VEuPathDB" id="FungiDB:SCHCODRAFT_02514241"/>
<evidence type="ECO:0000256" key="1">
    <source>
        <dbReference type="SAM" id="MobiDB-lite"/>
    </source>
</evidence>
<reference evidence="2 3" key="1">
    <citation type="journal article" date="2010" name="Nat. Biotechnol.">
        <title>Genome sequence of the model mushroom Schizophyllum commune.</title>
        <authorList>
            <person name="Ohm R.A."/>
            <person name="de Jong J.F."/>
            <person name="Lugones L.G."/>
            <person name="Aerts A."/>
            <person name="Kothe E."/>
            <person name="Stajich J.E."/>
            <person name="de Vries R.P."/>
            <person name="Record E."/>
            <person name="Levasseur A."/>
            <person name="Baker S.E."/>
            <person name="Bartholomew K.A."/>
            <person name="Coutinho P.M."/>
            <person name="Erdmann S."/>
            <person name="Fowler T.J."/>
            <person name="Gathman A.C."/>
            <person name="Lombard V."/>
            <person name="Henrissat B."/>
            <person name="Knabe N."/>
            <person name="Kuees U."/>
            <person name="Lilly W.W."/>
            <person name="Lindquist E."/>
            <person name="Lucas S."/>
            <person name="Magnuson J.K."/>
            <person name="Piumi F."/>
            <person name="Raudaskoski M."/>
            <person name="Salamov A."/>
            <person name="Schmutz J."/>
            <person name="Schwarze F.W.M.R."/>
            <person name="vanKuyk P.A."/>
            <person name="Horton J.S."/>
            <person name="Grigoriev I.V."/>
            <person name="Woesten H.A.B."/>
        </authorList>
    </citation>
    <scope>NUCLEOTIDE SEQUENCE [LARGE SCALE GENOMIC DNA]</scope>
    <source>
        <strain evidence="3">H4-8 / FGSC 9210</strain>
    </source>
</reference>
<dbReference type="Proteomes" id="UP000007431">
    <property type="component" value="Unassembled WGS sequence"/>
</dbReference>
<accession>D8QFY2</accession>
<sequence>MIALALMLTRPADYIAPIEPLHDLSGIREEQQEDEDEEQFKERRKAKERLRRENQERRDEVEMTERLRSKRWADNGSAFERLAYMVAVRILHACAGRYKDDEKVELPGPEYIMEGARWDDPGLPLELGMYLKELLETHVDILWKGRLKQGGAGSDSEDSDSETSYPGSD</sequence>
<feature type="region of interest" description="Disordered" evidence="1">
    <location>
        <begin position="148"/>
        <end position="169"/>
    </location>
</feature>
<dbReference type="KEGG" id="scm:SCHCO_02514241"/>
<proteinExistence type="predicted"/>
<feature type="region of interest" description="Disordered" evidence="1">
    <location>
        <begin position="28"/>
        <end position="59"/>
    </location>
</feature>
<dbReference type="AlphaFoldDB" id="D8QFY2"/>
<organism evidence="3">
    <name type="scientific">Schizophyllum commune (strain H4-8 / FGSC 9210)</name>
    <name type="common">Split gill fungus</name>
    <dbReference type="NCBI Taxonomy" id="578458"/>
    <lineage>
        <taxon>Eukaryota</taxon>
        <taxon>Fungi</taxon>
        <taxon>Dikarya</taxon>
        <taxon>Basidiomycota</taxon>
        <taxon>Agaricomycotina</taxon>
        <taxon>Agaricomycetes</taxon>
        <taxon>Agaricomycetidae</taxon>
        <taxon>Agaricales</taxon>
        <taxon>Schizophyllaceae</taxon>
        <taxon>Schizophyllum</taxon>
    </lineage>
</organism>
<protein>
    <submittedName>
        <fullName evidence="2">Uncharacterized protein</fullName>
    </submittedName>
</protein>
<evidence type="ECO:0000313" key="3">
    <source>
        <dbReference type="Proteomes" id="UP000007431"/>
    </source>
</evidence>
<evidence type="ECO:0000313" key="2">
    <source>
        <dbReference type="EMBL" id="EFI93201.1"/>
    </source>
</evidence>
<keyword evidence="3" id="KW-1185">Reference proteome</keyword>
<dbReference type="RefSeq" id="XP_003028104.1">
    <property type="nucleotide sequence ID" value="XM_003028058.1"/>
</dbReference>
<feature type="non-terminal residue" evidence="2">
    <location>
        <position position="169"/>
    </location>
</feature>
<dbReference type="OrthoDB" id="10343469at2759"/>
<dbReference type="HOGENOM" id="CLU_1579422_0_0_1"/>
<dbReference type="InParanoid" id="D8QFY2"/>
<name>D8QFY2_SCHCM</name>
<feature type="compositionally biased region" description="Basic and acidic residues" evidence="1">
    <location>
        <begin position="50"/>
        <end position="59"/>
    </location>
</feature>